<sequence length="86" mass="9358">MDWRLASTTGLDPDRLYAVRGGWARPSPVACPAGHPLGPGQVLVGTLACLATPDGLHRTWACRSCDTVIYWPPITDKCDHNRTAWS</sequence>
<dbReference type="RefSeq" id="WP_067496767.1">
    <property type="nucleotide sequence ID" value="NZ_SNXK01000012.1"/>
</dbReference>
<dbReference type="EMBL" id="SNXK01000012">
    <property type="protein sequence ID" value="TDP29850.1"/>
    <property type="molecule type" value="Genomic_DNA"/>
</dbReference>
<gene>
    <name evidence="1" type="ORF">DFR75_112119</name>
</gene>
<keyword evidence="2" id="KW-1185">Reference proteome</keyword>
<evidence type="ECO:0000313" key="1">
    <source>
        <dbReference type="EMBL" id="TDP29850.1"/>
    </source>
</evidence>
<reference evidence="1 2" key="1">
    <citation type="submission" date="2019-03" db="EMBL/GenBank/DDBJ databases">
        <title>Genomic Encyclopedia of Type Strains, Phase IV (KMG-IV): sequencing the most valuable type-strain genomes for metagenomic binning, comparative biology and taxonomic classification.</title>
        <authorList>
            <person name="Goeker M."/>
        </authorList>
    </citation>
    <scope>NUCLEOTIDE SEQUENCE [LARGE SCALE GENOMIC DNA]</scope>
    <source>
        <strain evidence="1 2">DSM 44496</strain>
    </source>
</reference>
<comment type="caution">
    <text evidence="1">The sequence shown here is derived from an EMBL/GenBank/DDBJ whole genome shotgun (WGS) entry which is preliminary data.</text>
</comment>
<dbReference type="Proteomes" id="UP000295087">
    <property type="component" value="Unassembled WGS sequence"/>
</dbReference>
<proteinExistence type="predicted"/>
<organism evidence="1 2">
    <name type="scientific">Nocardia ignorata</name>
    <dbReference type="NCBI Taxonomy" id="145285"/>
    <lineage>
        <taxon>Bacteria</taxon>
        <taxon>Bacillati</taxon>
        <taxon>Actinomycetota</taxon>
        <taxon>Actinomycetes</taxon>
        <taxon>Mycobacteriales</taxon>
        <taxon>Nocardiaceae</taxon>
        <taxon>Nocardia</taxon>
    </lineage>
</organism>
<name>A0A4R6NYL4_NOCIG</name>
<accession>A0A4R6NYL4</accession>
<protein>
    <submittedName>
        <fullName evidence="1">Uncharacterized protein</fullName>
    </submittedName>
</protein>
<dbReference type="AlphaFoldDB" id="A0A4R6NYL4"/>
<evidence type="ECO:0000313" key="2">
    <source>
        <dbReference type="Proteomes" id="UP000295087"/>
    </source>
</evidence>